<evidence type="ECO:0000313" key="6">
    <source>
        <dbReference type="Proteomes" id="UP000095395"/>
    </source>
</evidence>
<dbReference type="PRINTS" id="PR00131">
    <property type="entry name" value="GLHYDRLASE1"/>
</dbReference>
<evidence type="ECO:0000256" key="1">
    <source>
        <dbReference type="ARBA" id="ARBA00010838"/>
    </source>
</evidence>
<dbReference type="EC" id="3.2.1.21" evidence="5"/>
<dbReference type="SUPFAM" id="SSF51445">
    <property type="entry name" value="(Trans)glycosidases"/>
    <property type="match status" value="1"/>
</dbReference>
<comment type="similarity">
    <text evidence="1 4">Belongs to the glycosyl hydrolase 1 family.</text>
</comment>
<dbReference type="Proteomes" id="UP000095395">
    <property type="component" value="Unassembled WGS sequence"/>
</dbReference>
<gene>
    <name evidence="5" type="primary">bglA_1</name>
    <name evidence="5" type="ORF">ERS852392_02506</name>
</gene>
<proteinExistence type="inferred from homology"/>
<dbReference type="AlphaFoldDB" id="A0A174D848"/>
<dbReference type="InterPro" id="IPR017853">
    <property type="entry name" value="GH"/>
</dbReference>
<sequence>MKLPEHFLIGAATAAHQVEGNNIHSDLWAMEHMKHTSFSEPSLDAVDHYHRYEEDIKLLADAGLNAYRFSIEWARIEPEEGSFDLNEVEHYRDVIACCKKYGVEPFVTLHHFSSPKWLMSKGGWEAETTPADFAHYVHFIIEQLGSELHYICTINEANMGIQVAAIAERYKRQMMAQMQAARSGGDSADGSVQVGINLQKMMEGQKAAAAENLEVFSVEKVENFTSMRTREGDLLIMKAHELAKKEIKSLYPDIKVGLTLSLHDIQPQAGGEERARKEWDEEFLHYLPYIKEDDFLGVQNYTRSLIGPDGQLPNPEGAELTQMNYEFYPQALEHVIREVAKDFHGDLYVTENGIATSDDSRRVAFIDTALKGVASCIADGLPVKSYFHWSLLDNFEWQKGYSMTFGLIAVDRTTQTRCPKESLSFLGHWNQ</sequence>
<organism evidence="5 6">
    <name type="scientific">Roseburia inulinivorans</name>
    <dbReference type="NCBI Taxonomy" id="360807"/>
    <lineage>
        <taxon>Bacteria</taxon>
        <taxon>Bacillati</taxon>
        <taxon>Bacillota</taxon>
        <taxon>Clostridia</taxon>
        <taxon>Lachnospirales</taxon>
        <taxon>Lachnospiraceae</taxon>
        <taxon>Roseburia</taxon>
    </lineage>
</organism>
<evidence type="ECO:0000256" key="3">
    <source>
        <dbReference type="ARBA" id="ARBA00023295"/>
    </source>
</evidence>
<dbReference type="PANTHER" id="PTHR10353">
    <property type="entry name" value="GLYCOSYL HYDROLASE"/>
    <property type="match status" value="1"/>
</dbReference>
<keyword evidence="3 5" id="KW-0326">Glycosidase</keyword>
<evidence type="ECO:0000313" key="5">
    <source>
        <dbReference type="EMBL" id="CUO21724.1"/>
    </source>
</evidence>
<dbReference type="GO" id="GO:0005829">
    <property type="term" value="C:cytosol"/>
    <property type="evidence" value="ECO:0007669"/>
    <property type="project" value="TreeGrafter"/>
</dbReference>
<protein>
    <submittedName>
        <fullName evidence="5">Beta-glucosidase A</fullName>
        <ecNumber evidence="5">3.2.1.21</ecNumber>
    </submittedName>
</protein>
<dbReference type="Pfam" id="PF00232">
    <property type="entry name" value="Glyco_hydro_1"/>
    <property type="match status" value="2"/>
</dbReference>
<dbReference type="GO" id="GO:0008422">
    <property type="term" value="F:beta-glucosidase activity"/>
    <property type="evidence" value="ECO:0007669"/>
    <property type="project" value="UniProtKB-EC"/>
</dbReference>
<name>A0A174D848_9FIRM</name>
<dbReference type="GO" id="GO:0016052">
    <property type="term" value="P:carbohydrate catabolic process"/>
    <property type="evidence" value="ECO:0007669"/>
    <property type="project" value="TreeGrafter"/>
</dbReference>
<dbReference type="RefSeq" id="WP_055302462.1">
    <property type="nucleotide sequence ID" value="NZ_CYYR01000018.1"/>
</dbReference>
<evidence type="ECO:0000256" key="2">
    <source>
        <dbReference type="ARBA" id="ARBA00022801"/>
    </source>
</evidence>
<dbReference type="PANTHER" id="PTHR10353:SF36">
    <property type="entry name" value="LP05116P"/>
    <property type="match status" value="1"/>
</dbReference>
<dbReference type="InterPro" id="IPR001360">
    <property type="entry name" value="Glyco_hydro_1"/>
</dbReference>
<dbReference type="Gene3D" id="3.20.20.80">
    <property type="entry name" value="Glycosidases"/>
    <property type="match status" value="1"/>
</dbReference>
<accession>A0A174D848</accession>
<reference evidence="5 6" key="1">
    <citation type="submission" date="2015-09" db="EMBL/GenBank/DDBJ databases">
        <authorList>
            <consortium name="Pathogen Informatics"/>
        </authorList>
    </citation>
    <scope>NUCLEOTIDE SEQUENCE [LARGE SCALE GENOMIC DNA]</scope>
    <source>
        <strain evidence="5 6">2789STDY5608835</strain>
    </source>
</reference>
<evidence type="ECO:0000256" key="4">
    <source>
        <dbReference type="RuleBase" id="RU003690"/>
    </source>
</evidence>
<keyword evidence="2 5" id="KW-0378">Hydrolase</keyword>
<dbReference type="EMBL" id="CYYR01000018">
    <property type="protein sequence ID" value="CUO21724.1"/>
    <property type="molecule type" value="Genomic_DNA"/>
</dbReference>